<keyword evidence="1" id="KW-1133">Transmembrane helix</keyword>
<feature type="transmembrane region" description="Helical" evidence="1">
    <location>
        <begin position="62"/>
        <end position="87"/>
    </location>
</feature>
<feature type="transmembrane region" description="Helical" evidence="1">
    <location>
        <begin position="324"/>
        <end position="345"/>
    </location>
</feature>
<keyword evidence="1" id="KW-0472">Membrane</keyword>
<feature type="transmembrane region" description="Helical" evidence="1">
    <location>
        <begin position="161"/>
        <end position="182"/>
    </location>
</feature>
<keyword evidence="4" id="KW-1185">Reference proteome</keyword>
<feature type="transmembrane region" description="Helical" evidence="1">
    <location>
        <begin position="215"/>
        <end position="232"/>
    </location>
</feature>
<dbReference type="InterPro" id="IPR002656">
    <property type="entry name" value="Acyl_transf_3_dom"/>
</dbReference>
<feature type="transmembrane region" description="Helical" evidence="1">
    <location>
        <begin position="108"/>
        <end position="129"/>
    </location>
</feature>
<dbReference type="Pfam" id="PF01757">
    <property type="entry name" value="Acyl_transf_3"/>
    <property type="match status" value="1"/>
</dbReference>
<dbReference type="GO" id="GO:0016747">
    <property type="term" value="F:acyltransferase activity, transferring groups other than amino-acyl groups"/>
    <property type="evidence" value="ECO:0007669"/>
    <property type="project" value="InterPro"/>
</dbReference>
<dbReference type="AlphaFoldDB" id="A0A975B5E6"/>
<protein>
    <submittedName>
        <fullName evidence="3">Acyltransferase</fullName>
    </submittedName>
</protein>
<name>A0A975B5E6_9BACT</name>
<dbReference type="Proteomes" id="UP000663720">
    <property type="component" value="Chromosome"/>
</dbReference>
<evidence type="ECO:0000313" key="3">
    <source>
        <dbReference type="EMBL" id="QTA79112.1"/>
    </source>
</evidence>
<evidence type="ECO:0000313" key="4">
    <source>
        <dbReference type="Proteomes" id="UP000663720"/>
    </source>
</evidence>
<feature type="domain" description="Acyltransferase 3" evidence="2">
    <location>
        <begin position="15"/>
        <end position="344"/>
    </location>
</feature>
<dbReference type="EMBL" id="CP061799">
    <property type="protein sequence ID" value="QTA79112.1"/>
    <property type="molecule type" value="Genomic_DNA"/>
</dbReference>
<sequence length="361" mass="42309">MVEIKTISKEYTQLYKGIGILLIVLHNFFHNIPPVIGENEFIFSLSFSLKYYDLLIQSPGEFIRIFFSFWGHYGVQLFVFLSAYGLGRHYAYQKLSFRPFILKRLNKIYLSFLICVCLYIVLGILKSIFTTEKVLYWDSILWKVLLISNFLPGQASKPVGAWWFIPFIFQFYLFFPIIFSLFKKFGSQSLLWIGFSSLFIEWRLNPYLINMDINLNYMVFGHLTVFCFGLFLSANTLKASNSLLISAFLIFAVGHFSSTIWLISDLSVTILLIVIFYIFFSHLTKTSFLYRLIQFYGIISFPLFMVNGFLRSPFHDMAVKYNNFFSTIIFGLLSLLFSTLFAVFLSKVDETLRKRIYQNKI</sequence>
<organism evidence="3 4">
    <name type="scientific">Desulfonema limicola</name>
    <dbReference type="NCBI Taxonomy" id="45656"/>
    <lineage>
        <taxon>Bacteria</taxon>
        <taxon>Pseudomonadati</taxon>
        <taxon>Thermodesulfobacteriota</taxon>
        <taxon>Desulfobacteria</taxon>
        <taxon>Desulfobacterales</taxon>
        <taxon>Desulfococcaceae</taxon>
        <taxon>Desulfonema</taxon>
    </lineage>
</organism>
<dbReference type="RefSeq" id="WP_207690895.1">
    <property type="nucleotide sequence ID" value="NZ_CP061799.1"/>
</dbReference>
<feature type="transmembrane region" description="Helical" evidence="1">
    <location>
        <begin position="12"/>
        <end position="29"/>
    </location>
</feature>
<reference evidence="3" key="1">
    <citation type="journal article" date="2021" name="Microb. Physiol.">
        <title>Proteogenomic Insights into the Physiology of Marine, Sulfate-Reducing, Filamentous Desulfonema limicola and Desulfonema magnum.</title>
        <authorList>
            <person name="Schnaars V."/>
            <person name="Wohlbrand L."/>
            <person name="Scheve S."/>
            <person name="Hinrichs C."/>
            <person name="Reinhardt R."/>
            <person name="Rabus R."/>
        </authorList>
    </citation>
    <scope>NUCLEOTIDE SEQUENCE</scope>
    <source>
        <strain evidence="3">5ac10</strain>
    </source>
</reference>
<keyword evidence="1" id="KW-0812">Transmembrane</keyword>
<keyword evidence="3" id="KW-0012">Acyltransferase</keyword>
<gene>
    <name evidence="3" type="ORF">dnl_13650</name>
</gene>
<accession>A0A975B5E6</accession>
<keyword evidence="3" id="KW-0808">Transferase</keyword>
<proteinExistence type="predicted"/>
<evidence type="ECO:0000259" key="2">
    <source>
        <dbReference type="Pfam" id="PF01757"/>
    </source>
</evidence>
<feature type="transmembrane region" description="Helical" evidence="1">
    <location>
        <begin position="262"/>
        <end position="280"/>
    </location>
</feature>
<evidence type="ECO:0000256" key="1">
    <source>
        <dbReference type="SAM" id="Phobius"/>
    </source>
</evidence>
<feature type="transmembrane region" description="Helical" evidence="1">
    <location>
        <begin position="292"/>
        <end position="312"/>
    </location>
</feature>
<dbReference type="KEGG" id="dli:dnl_13650"/>